<protein>
    <submittedName>
        <fullName evidence="2">ComEC/Rec2 family competence protein</fullName>
    </submittedName>
</protein>
<feature type="compositionally biased region" description="Basic and acidic residues" evidence="1">
    <location>
        <begin position="1"/>
        <end position="13"/>
    </location>
</feature>
<keyword evidence="3" id="KW-1185">Reference proteome</keyword>
<accession>A0ABW2SX50</accession>
<organism evidence="2 3">
    <name type="scientific">Streptosporangium amethystogenes subsp. fukuiense</name>
    <dbReference type="NCBI Taxonomy" id="698418"/>
    <lineage>
        <taxon>Bacteria</taxon>
        <taxon>Bacillati</taxon>
        <taxon>Actinomycetota</taxon>
        <taxon>Actinomycetes</taxon>
        <taxon>Streptosporangiales</taxon>
        <taxon>Streptosporangiaceae</taxon>
        <taxon>Streptosporangium</taxon>
    </lineage>
</organism>
<feature type="region of interest" description="Disordered" evidence="1">
    <location>
        <begin position="1"/>
        <end position="47"/>
    </location>
</feature>
<dbReference type="PANTHER" id="PTHR30619:SF1">
    <property type="entry name" value="RECOMBINATION PROTEIN 2"/>
    <property type="match status" value="1"/>
</dbReference>
<gene>
    <name evidence="2" type="ORF">ACFQVD_11455</name>
</gene>
<dbReference type="Proteomes" id="UP001596514">
    <property type="component" value="Unassembled WGS sequence"/>
</dbReference>
<dbReference type="InterPro" id="IPR036866">
    <property type="entry name" value="RibonucZ/Hydroxyglut_hydro"/>
</dbReference>
<dbReference type="EMBL" id="JBHTEE010000001">
    <property type="protein sequence ID" value="MFC7600712.1"/>
    <property type="molecule type" value="Genomic_DNA"/>
</dbReference>
<dbReference type="Gene3D" id="3.60.15.10">
    <property type="entry name" value="Ribonuclease Z/Hydroxyacylglutathione hydrolase-like"/>
    <property type="match status" value="1"/>
</dbReference>
<comment type="caution">
    <text evidence="2">The sequence shown here is derived from an EMBL/GenBank/DDBJ whole genome shotgun (WGS) entry which is preliminary data.</text>
</comment>
<evidence type="ECO:0000313" key="2">
    <source>
        <dbReference type="EMBL" id="MFC7600712.1"/>
    </source>
</evidence>
<feature type="compositionally biased region" description="Basic and acidic residues" evidence="1">
    <location>
        <begin position="27"/>
        <end position="47"/>
    </location>
</feature>
<proteinExistence type="predicted"/>
<sequence>MPQNSRDRTDIKTASKGYGNVSTRSKTKPERDKKKKDEEDRARERAKAVAAARAREIASRPAAKAGTRDDENFHAAFIQMGQGDCTIMCTPEGRVVMIDCGSDSYREVIGADEDLPEAGEEEDEEKETKKDLETLRRIIGGTLKHEKFLKGSNTVDLLILTHPDADHYNKLSAVMDDSVEFQKVYHSKSRAHYSKGGTSAWILAHAADENLIFEVDHHRNGADQVIALNGVPVLAPPEDEDPPEGGVLDGKGGILVLDEPNCKISLLSGNVNTTAHKDHSTPANRGSLVVLIEVFKKKRLLLSGDATLNTEQYVVDHHSARIGSVDLATASHHGSDNTSALAAYVTAVKPKQLLVSAGKQIKMHHLPSAAVLNRYMAVMATAQKIPEHTLYYWAPGGLNSYNAESMKTELPVYITGSYGTWPYSILAKDNK</sequence>
<dbReference type="RefSeq" id="WP_343965061.1">
    <property type="nucleotide sequence ID" value="NZ_BAAAGK010000026.1"/>
</dbReference>
<dbReference type="InterPro" id="IPR052159">
    <property type="entry name" value="Competence_DNA_uptake"/>
</dbReference>
<dbReference type="SUPFAM" id="SSF56281">
    <property type="entry name" value="Metallo-hydrolase/oxidoreductase"/>
    <property type="match status" value="1"/>
</dbReference>
<dbReference type="PANTHER" id="PTHR30619">
    <property type="entry name" value="DNA INTERNALIZATION/COMPETENCE PROTEIN COMEC/REC2"/>
    <property type="match status" value="1"/>
</dbReference>
<evidence type="ECO:0000256" key="1">
    <source>
        <dbReference type="SAM" id="MobiDB-lite"/>
    </source>
</evidence>
<name>A0ABW2SX50_9ACTN</name>
<reference evidence="3" key="1">
    <citation type="journal article" date="2019" name="Int. J. Syst. Evol. Microbiol.">
        <title>The Global Catalogue of Microorganisms (GCM) 10K type strain sequencing project: providing services to taxonomists for standard genome sequencing and annotation.</title>
        <authorList>
            <consortium name="The Broad Institute Genomics Platform"/>
            <consortium name="The Broad Institute Genome Sequencing Center for Infectious Disease"/>
            <person name="Wu L."/>
            <person name="Ma J."/>
        </authorList>
    </citation>
    <scope>NUCLEOTIDE SEQUENCE [LARGE SCALE GENOMIC DNA]</scope>
    <source>
        <strain evidence="3">JCM 10083</strain>
    </source>
</reference>
<evidence type="ECO:0000313" key="3">
    <source>
        <dbReference type="Proteomes" id="UP001596514"/>
    </source>
</evidence>